<comment type="caution">
    <text evidence="3">The sequence shown here is derived from an EMBL/GenBank/DDBJ whole genome shotgun (WGS) entry which is preliminary data.</text>
</comment>
<dbReference type="Pfam" id="PF20152">
    <property type="entry name" value="DUF6534"/>
    <property type="match status" value="1"/>
</dbReference>
<keyword evidence="4" id="KW-1185">Reference proteome</keyword>
<feature type="transmembrane region" description="Helical" evidence="1">
    <location>
        <begin position="191"/>
        <end position="215"/>
    </location>
</feature>
<keyword evidence="1" id="KW-0472">Membrane</keyword>
<evidence type="ECO:0000313" key="3">
    <source>
        <dbReference type="EMBL" id="KAF9065554.1"/>
    </source>
</evidence>
<accession>A0A9P5U4F3</accession>
<dbReference type="EMBL" id="JADNRY010000102">
    <property type="protein sequence ID" value="KAF9065554.1"/>
    <property type="molecule type" value="Genomic_DNA"/>
</dbReference>
<dbReference type="Proteomes" id="UP000772434">
    <property type="component" value="Unassembled WGS sequence"/>
</dbReference>
<evidence type="ECO:0000256" key="1">
    <source>
        <dbReference type="SAM" id="Phobius"/>
    </source>
</evidence>
<dbReference type="PANTHER" id="PTHR40465">
    <property type="entry name" value="CHROMOSOME 1, WHOLE GENOME SHOTGUN SEQUENCE"/>
    <property type="match status" value="1"/>
</dbReference>
<feature type="transmembrane region" description="Helical" evidence="1">
    <location>
        <begin position="47"/>
        <end position="75"/>
    </location>
</feature>
<feature type="transmembrane region" description="Helical" evidence="1">
    <location>
        <begin position="87"/>
        <end position="103"/>
    </location>
</feature>
<protein>
    <recommendedName>
        <fullName evidence="2">DUF6534 domain-containing protein</fullName>
    </recommendedName>
</protein>
<proteinExistence type="predicted"/>
<feature type="transmembrane region" description="Helical" evidence="1">
    <location>
        <begin position="12"/>
        <end position="35"/>
    </location>
</feature>
<reference evidence="3" key="1">
    <citation type="submission" date="2020-11" db="EMBL/GenBank/DDBJ databases">
        <authorList>
            <consortium name="DOE Joint Genome Institute"/>
            <person name="Ahrendt S."/>
            <person name="Riley R."/>
            <person name="Andreopoulos W."/>
            <person name="Labutti K."/>
            <person name="Pangilinan J."/>
            <person name="Ruiz-Duenas F.J."/>
            <person name="Barrasa J.M."/>
            <person name="Sanchez-Garcia M."/>
            <person name="Camarero S."/>
            <person name="Miyauchi S."/>
            <person name="Serrano A."/>
            <person name="Linde D."/>
            <person name="Babiker R."/>
            <person name="Drula E."/>
            <person name="Ayuso-Fernandez I."/>
            <person name="Pacheco R."/>
            <person name="Padilla G."/>
            <person name="Ferreira P."/>
            <person name="Barriuso J."/>
            <person name="Kellner H."/>
            <person name="Castanera R."/>
            <person name="Alfaro M."/>
            <person name="Ramirez L."/>
            <person name="Pisabarro A.G."/>
            <person name="Kuo A."/>
            <person name="Tritt A."/>
            <person name="Lipzen A."/>
            <person name="He G."/>
            <person name="Yan M."/>
            <person name="Ng V."/>
            <person name="Cullen D."/>
            <person name="Martin F."/>
            <person name="Rosso M.-N."/>
            <person name="Henrissat B."/>
            <person name="Hibbett D."/>
            <person name="Martinez A.T."/>
            <person name="Grigoriev I.V."/>
        </authorList>
    </citation>
    <scope>NUCLEOTIDE SEQUENCE</scope>
    <source>
        <strain evidence="3">AH 40177</strain>
    </source>
</reference>
<keyword evidence="1" id="KW-0812">Transmembrane</keyword>
<feature type="transmembrane region" description="Helical" evidence="1">
    <location>
        <begin position="143"/>
        <end position="165"/>
    </location>
</feature>
<dbReference type="OrthoDB" id="2535105at2759"/>
<sequence>MALNSLAPTYGIWLVSLWIATMLYGVGVLQTWLYFHWYSNDHWGVKLTLLYSWLYQVIFLLLSETLQISCLFGATYEAFVNNFGDESAIFFVSCSCLLLLFKLNKKQKAIVLAFTQIGAGLTQAIKAAIIGSLLEVDAIKTVIIFQSAATLACDAVITLALYFALRSKRSEMKRTNTLLQKLMLNGINRGALTTAAAAVNIILFLALPGTLYFILCLLTSSKSCLQREKVLCVCSILDNT</sequence>
<organism evidence="3 4">
    <name type="scientific">Rhodocollybia butyracea</name>
    <dbReference type="NCBI Taxonomy" id="206335"/>
    <lineage>
        <taxon>Eukaryota</taxon>
        <taxon>Fungi</taxon>
        <taxon>Dikarya</taxon>
        <taxon>Basidiomycota</taxon>
        <taxon>Agaricomycotina</taxon>
        <taxon>Agaricomycetes</taxon>
        <taxon>Agaricomycetidae</taxon>
        <taxon>Agaricales</taxon>
        <taxon>Marasmiineae</taxon>
        <taxon>Omphalotaceae</taxon>
        <taxon>Rhodocollybia</taxon>
    </lineage>
</organism>
<evidence type="ECO:0000259" key="2">
    <source>
        <dbReference type="Pfam" id="PF20152"/>
    </source>
</evidence>
<gene>
    <name evidence="3" type="ORF">BDP27DRAFT_1366343</name>
</gene>
<feature type="transmembrane region" description="Helical" evidence="1">
    <location>
        <begin position="110"/>
        <end position="131"/>
    </location>
</feature>
<dbReference type="InterPro" id="IPR045339">
    <property type="entry name" value="DUF6534"/>
</dbReference>
<keyword evidence="1" id="KW-1133">Transmembrane helix</keyword>
<dbReference type="AlphaFoldDB" id="A0A9P5U4F3"/>
<evidence type="ECO:0000313" key="4">
    <source>
        <dbReference type="Proteomes" id="UP000772434"/>
    </source>
</evidence>
<feature type="domain" description="DUF6534" evidence="2">
    <location>
        <begin position="151"/>
        <end position="221"/>
    </location>
</feature>
<name>A0A9P5U4F3_9AGAR</name>
<dbReference type="PANTHER" id="PTHR40465:SF1">
    <property type="entry name" value="DUF6534 DOMAIN-CONTAINING PROTEIN"/>
    <property type="match status" value="1"/>
</dbReference>